<name>A0A8J2KCK1_9HEXA</name>
<organism evidence="3 4">
    <name type="scientific">Allacma fusca</name>
    <dbReference type="NCBI Taxonomy" id="39272"/>
    <lineage>
        <taxon>Eukaryota</taxon>
        <taxon>Metazoa</taxon>
        <taxon>Ecdysozoa</taxon>
        <taxon>Arthropoda</taxon>
        <taxon>Hexapoda</taxon>
        <taxon>Collembola</taxon>
        <taxon>Symphypleona</taxon>
        <taxon>Sminthuridae</taxon>
        <taxon>Allacma</taxon>
    </lineage>
</organism>
<keyword evidence="1" id="KW-0732">Signal</keyword>
<feature type="non-terminal residue" evidence="3">
    <location>
        <position position="195"/>
    </location>
</feature>
<evidence type="ECO:0000256" key="1">
    <source>
        <dbReference type="SAM" id="SignalP"/>
    </source>
</evidence>
<comment type="caution">
    <text evidence="3">The sequence shown here is derived from an EMBL/GenBank/DDBJ whole genome shotgun (WGS) entry which is preliminary data.</text>
</comment>
<evidence type="ECO:0000313" key="3">
    <source>
        <dbReference type="EMBL" id="CAG7785872.1"/>
    </source>
</evidence>
<evidence type="ECO:0000259" key="2">
    <source>
        <dbReference type="Pfam" id="PF20146"/>
    </source>
</evidence>
<feature type="domain" description="Nose resistant-to-fluoxetine protein N-terminal" evidence="2">
    <location>
        <begin position="96"/>
        <end position="175"/>
    </location>
</feature>
<dbReference type="Proteomes" id="UP000708208">
    <property type="component" value="Unassembled WGS sequence"/>
</dbReference>
<accession>A0A8J2KCK1</accession>
<sequence length="195" mass="21832">MKITREHKLRLAWAPATHLLILLTLPSWVLADFNSIAKAAAGPTGNRKDAELLWNSYIPNYMEKFFSSKNASSTFVHVSLGVSETCVEHVLLWIEQLVNFRKNPLETETWALHMIDSWGKPPEGILSGHVNAMGDFDECVGLRGHDPTKKSLNKPQFSGLYCTTYIVSGTTSTSENPLLKKQHVFQHAVSIVELE</sequence>
<dbReference type="PANTHER" id="PTHR11161:SF0">
    <property type="entry name" value="O-ACYLTRANSFERASE LIKE PROTEIN"/>
    <property type="match status" value="1"/>
</dbReference>
<gene>
    <name evidence="3" type="ORF">AFUS01_LOCUS24468</name>
</gene>
<dbReference type="PANTHER" id="PTHR11161">
    <property type="entry name" value="O-ACYLTRANSFERASE"/>
    <property type="match status" value="1"/>
</dbReference>
<proteinExistence type="predicted"/>
<feature type="chain" id="PRO_5035208446" description="Nose resistant-to-fluoxetine protein N-terminal domain-containing protein" evidence="1">
    <location>
        <begin position="32"/>
        <end position="195"/>
    </location>
</feature>
<reference evidence="3" key="1">
    <citation type="submission" date="2021-06" db="EMBL/GenBank/DDBJ databases">
        <authorList>
            <person name="Hodson N. C."/>
            <person name="Mongue J. A."/>
            <person name="Jaron S. K."/>
        </authorList>
    </citation>
    <scope>NUCLEOTIDE SEQUENCE</scope>
</reference>
<dbReference type="OrthoDB" id="4794873at2759"/>
<keyword evidence="4" id="KW-1185">Reference proteome</keyword>
<dbReference type="InterPro" id="IPR006621">
    <property type="entry name" value="Nose-resist-to-fluoxetine_N"/>
</dbReference>
<evidence type="ECO:0000313" key="4">
    <source>
        <dbReference type="Proteomes" id="UP000708208"/>
    </source>
</evidence>
<dbReference type="Pfam" id="PF20146">
    <property type="entry name" value="NRF"/>
    <property type="match status" value="1"/>
</dbReference>
<dbReference type="InterPro" id="IPR052728">
    <property type="entry name" value="O2_lipid_transport_reg"/>
</dbReference>
<dbReference type="EMBL" id="CAJVCH010305906">
    <property type="protein sequence ID" value="CAG7785872.1"/>
    <property type="molecule type" value="Genomic_DNA"/>
</dbReference>
<protein>
    <recommendedName>
        <fullName evidence="2">Nose resistant-to-fluoxetine protein N-terminal domain-containing protein</fullName>
    </recommendedName>
</protein>
<feature type="signal peptide" evidence="1">
    <location>
        <begin position="1"/>
        <end position="31"/>
    </location>
</feature>
<dbReference type="AlphaFoldDB" id="A0A8J2KCK1"/>